<evidence type="ECO:0000313" key="6">
    <source>
        <dbReference type="EMBL" id="KAF1019546.1"/>
    </source>
</evidence>
<dbReference type="PANTHER" id="PTHR42988">
    <property type="entry name" value="PHOSPHOHYDROLASE"/>
    <property type="match status" value="1"/>
</dbReference>
<dbReference type="GO" id="GO:0046872">
    <property type="term" value="F:metal ion binding"/>
    <property type="evidence" value="ECO:0007669"/>
    <property type="project" value="UniProtKB-KW"/>
</dbReference>
<sequence>MTLPPVDDLGDNLPDPTWAAIAQAVPDAPCRILHLSDLHLGTESEPVVRALETLVERAQPTLMVVSGDITQRARPGQFRAARQLIERLQARCGAPWLAIAGNHDIALFNLLARAAWPLRGFRNNISRDIEPEYNDAHTRVLGVSTVRRWRHKNGVVSPAQVERVVERLQQAAPGQLRVVVTHQPVHVIRPADHRHLLVGHQQAVRRWAEAGADLVLGGHLHVPYVRALVTAPGGVLPALWAVQAGTALSTRVRRAQPNSVNLILYRPAGLHGQDGHVQPASVVVQQWDYERADYAPNRSEGPAGNSAAWEPGAGWFVRRAQTDLLPPAELALAEGDRVVLPHPAP</sequence>
<evidence type="ECO:0000313" key="7">
    <source>
        <dbReference type="Proteomes" id="UP000461670"/>
    </source>
</evidence>
<keyword evidence="1" id="KW-0479">Metal-binding</keyword>
<dbReference type="Proteomes" id="UP000461670">
    <property type="component" value="Unassembled WGS sequence"/>
</dbReference>
<name>A0A7V8JPF9_9BURK</name>
<organism evidence="6 7">
    <name type="scientific">Paracidovorax wautersii</name>
    <dbReference type="NCBI Taxonomy" id="1177982"/>
    <lineage>
        <taxon>Bacteria</taxon>
        <taxon>Pseudomonadati</taxon>
        <taxon>Pseudomonadota</taxon>
        <taxon>Betaproteobacteria</taxon>
        <taxon>Burkholderiales</taxon>
        <taxon>Comamonadaceae</taxon>
        <taxon>Paracidovorax</taxon>
    </lineage>
</organism>
<dbReference type="GO" id="GO:0016787">
    <property type="term" value="F:hydrolase activity"/>
    <property type="evidence" value="ECO:0007669"/>
    <property type="project" value="UniProtKB-KW"/>
</dbReference>
<proteinExistence type="inferred from homology"/>
<dbReference type="SUPFAM" id="SSF56300">
    <property type="entry name" value="Metallo-dependent phosphatases"/>
    <property type="match status" value="1"/>
</dbReference>
<comment type="similarity">
    <text evidence="4">Belongs to the cyclic nucleotide phosphodiesterase class-III family.</text>
</comment>
<dbReference type="Pfam" id="PF00149">
    <property type="entry name" value="Metallophos"/>
    <property type="match status" value="1"/>
</dbReference>
<dbReference type="InterPro" id="IPR029052">
    <property type="entry name" value="Metallo-depent_PP-like"/>
</dbReference>
<dbReference type="AlphaFoldDB" id="A0A7V8JPF9"/>
<dbReference type="InterPro" id="IPR050884">
    <property type="entry name" value="CNP_phosphodiesterase-III"/>
</dbReference>
<gene>
    <name evidence="6" type="primary">cpdA_2</name>
    <name evidence="6" type="ORF">GAK30_03065</name>
</gene>
<evidence type="ECO:0000259" key="5">
    <source>
        <dbReference type="Pfam" id="PF00149"/>
    </source>
</evidence>
<reference evidence="7" key="1">
    <citation type="journal article" date="2020" name="MBio">
        <title>Horizontal gene transfer to a defensive symbiont with a reduced genome amongst a multipartite beetle microbiome.</title>
        <authorList>
            <person name="Waterworth S.C."/>
            <person name="Florez L.V."/>
            <person name="Rees E.R."/>
            <person name="Hertweck C."/>
            <person name="Kaltenpoth M."/>
            <person name="Kwan J.C."/>
        </authorList>
    </citation>
    <scope>NUCLEOTIDE SEQUENCE [LARGE SCALE GENOMIC DNA]</scope>
</reference>
<evidence type="ECO:0000256" key="3">
    <source>
        <dbReference type="ARBA" id="ARBA00023004"/>
    </source>
</evidence>
<comment type="caution">
    <text evidence="6">The sequence shown here is derived from an EMBL/GenBank/DDBJ whole genome shotgun (WGS) entry which is preliminary data.</text>
</comment>
<evidence type="ECO:0000256" key="1">
    <source>
        <dbReference type="ARBA" id="ARBA00022723"/>
    </source>
</evidence>
<feature type="domain" description="Calcineurin-like phosphoesterase" evidence="5">
    <location>
        <begin position="31"/>
        <end position="223"/>
    </location>
</feature>
<dbReference type="EMBL" id="WNDQ01000053">
    <property type="protein sequence ID" value="KAF1019546.1"/>
    <property type="molecule type" value="Genomic_DNA"/>
</dbReference>
<dbReference type="InterPro" id="IPR004843">
    <property type="entry name" value="Calcineurin-like_PHP"/>
</dbReference>
<protein>
    <submittedName>
        <fullName evidence="6">3',5'-cyclic adenosine monophosphate phosphodiesterase CpdA</fullName>
    </submittedName>
</protein>
<accession>A0A7V8JPF9</accession>
<dbReference type="PANTHER" id="PTHR42988:SF2">
    <property type="entry name" value="CYCLIC NUCLEOTIDE PHOSPHODIESTERASE CBUA0032-RELATED"/>
    <property type="match status" value="1"/>
</dbReference>
<keyword evidence="3" id="KW-0408">Iron</keyword>
<evidence type="ECO:0000256" key="2">
    <source>
        <dbReference type="ARBA" id="ARBA00022801"/>
    </source>
</evidence>
<keyword evidence="2" id="KW-0378">Hydrolase</keyword>
<dbReference type="Gene3D" id="3.60.21.10">
    <property type="match status" value="1"/>
</dbReference>
<evidence type="ECO:0000256" key="4">
    <source>
        <dbReference type="ARBA" id="ARBA00025742"/>
    </source>
</evidence>